<dbReference type="RefSeq" id="WP_229122897.1">
    <property type="nucleotide sequence ID" value="NZ_CP064791.1"/>
</dbReference>
<dbReference type="EMBL" id="CP064791">
    <property type="protein sequence ID" value="QSG14850.1"/>
    <property type="molecule type" value="Genomic_DNA"/>
</dbReference>
<dbReference type="InterPro" id="IPR040624">
    <property type="entry name" value="HalOD1"/>
</dbReference>
<evidence type="ECO:0000259" key="1">
    <source>
        <dbReference type="Pfam" id="PF18545"/>
    </source>
</evidence>
<organism evidence="2 3">
    <name type="scientific">Halapricum desulfuricans</name>
    <dbReference type="NCBI Taxonomy" id="2841257"/>
    <lineage>
        <taxon>Archaea</taxon>
        <taxon>Methanobacteriati</taxon>
        <taxon>Methanobacteriota</taxon>
        <taxon>Stenosarchaea group</taxon>
        <taxon>Halobacteria</taxon>
        <taxon>Halobacteriales</taxon>
        <taxon>Haloarculaceae</taxon>
        <taxon>Halapricum</taxon>
    </lineage>
</organism>
<dbReference type="GeneID" id="68857956"/>
<evidence type="ECO:0000313" key="3">
    <source>
        <dbReference type="Proteomes" id="UP000663292"/>
    </source>
</evidence>
<name>A0A897NK53_9EURY</name>
<protein>
    <recommendedName>
        <fullName evidence="1">Halobacterial output domain-containing protein</fullName>
    </recommendedName>
</protein>
<accession>A0A897NK53</accession>
<keyword evidence="3" id="KW-1185">Reference proteome</keyword>
<dbReference type="Pfam" id="PF18545">
    <property type="entry name" value="HalOD1"/>
    <property type="match status" value="1"/>
</dbReference>
<gene>
    <name evidence="2" type="ORF">HSEST_1318</name>
</gene>
<proteinExistence type="predicted"/>
<feature type="domain" description="Halobacterial output" evidence="1">
    <location>
        <begin position="16"/>
        <end position="89"/>
    </location>
</feature>
<sequence length="100" mass="11393">MEYTLRGGDEEEEFEDEDLIYKIIHLIAEETDTDICELPPVYETIDPDALNAFLRCSDSSDTRPKRSVEFSYCGYRVMVDSTRQVTLHPESGPTDSIPAI</sequence>
<reference evidence="2 3" key="1">
    <citation type="submission" date="2020-11" db="EMBL/GenBank/DDBJ databases">
        <title>Carbohydrate-dependent, anaerobic sulfur respiration: A novel catabolism in halophilic archaea.</title>
        <authorList>
            <person name="Sorokin D.Y."/>
            <person name="Messina E."/>
            <person name="Smedile F."/>
            <person name="La Cono V."/>
            <person name="Hallsworth J.E."/>
            <person name="Yakimov M.M."/>
        </authorList>
    </citation>
    <scope>NUCLEOTIDE SEQUENCE [LARGE SCALE GENOMIC DNA]</scope>
    <source>
        <strain evidence="2 3">HSR-Est</strain>
    </source>
</reference>
<evidence type="ECO:0000313" key="2">
    <source>
        <dbReference type="EMBL" id="QSG14850.1"/>
    </source>
</evidence>
<dbReference type="Proteomes" id="UP000663292">
    <property type="component" value="Chromosome"/>
</dbReference>
<dbReference type="AlphaFoldDB" id="A0A897NK53"/>